<name>A0A0A9DC27_ARUDO</name>
<dbReference type="Pfam" id="PF03936">
    <property type="entry name" value="Terpene_synth_C"/>
    <property type="match status" value="1"/>
</dbReference>
<dbReference type="Gene3D" id="1.10.600.10">
    <property type="entry name" value="Farnesyl Diphosphate Synthase"/>
    <property type="match status" value="1"/>
</dbReference>
<protein>
    <recommendedName>
        <fullName evidence="1">Terpene synthase metal-binding domain-containing protein</fullName>
    </recommendedName>
</protein>
<dbReference type="InterPro" id="IPR008949">
    <property type="entry name" value="Isoprenoid_synthase_dom_sf"/>
</dbReference>
<feature type="domain" description="Terpene synthase metal-binding" evidence="1">
    <location>
        <begin position="3"/>
        <end position="84"/>
    </location>
</feature>
<dbReference type="GO" id="GO:0000287">
    <property type="term" value="F:magnesium ion binding"/>
    <property type="evidence" value="ECO:0007669"/>
    <property type="project" value="InterPro"/>
</dbReference>
<evidence type="ECO:0000259" key="1">
    <source>
        <dbReference type="Pfam" id="PF03936"/>
    </source>
</evidence>
<dbReference type="InterPro" id="IPR005630">
    <property type="entry name" value="Terpene_synthase_metal-bd"/>
</dbReference>
<proteinExistence type="predicted"/>
<evidence type="ECO:0000313" key="2">
    <source>
        <dbReference type="EMBL" id="JAD83200.1"/>
    </source>
</evidence>
<dbReference type="GO" id="GO:0010333">
    <property type="term" value="F:terpene synthase activity"/>
    <property type="evidence" value="ECO:0007669"/>
    <property type="project" value="InterPro"/>
</dbReference>
<reference evidence="2" key="1">
    <citation type="submission" date="2014-09" db="EMBL/GenBank/DDBJ databases">
        <authorList>
            <person name="Magalhaes I.L.F."/>
            <person name="Oliveira U."/>
            <person name="Santos F.R."/>
            <person name="Vidigal T.H.D.A."/>
            <person name="Brescovit A.D."/>
            <person name="Santos A.J."/>
        </authorList>
    </citation>
    <scope>NUCLEOTIDE SEQUENCE</scope>
    <source>
        <tissue evidence="2">Shoot tissue taken approximately 20 cm above the soil surface</tissue>
    </source>
</reference>
<dbReference type="SUPFAM" id="SSF48576">
    <property type="entry name" value="Terpenoid synthases"/>
    <property type="match status" value="1"/>
</dbReference>
<accession>A0A0A9DC27</accession>
<sequence>MTVGRGDAITKESFEWVFGSTTDADVVIACAKMGRFMNDIAAFKRGTNKADMSSSVECYISEHKVTSDIAFARIDSLVEDEWKTINQARFERHALLPVVKIAVKITYTIFLFLPR</sequence>
<organism evidence="2">
    <name type="scientific">Arundo donax</name>
    <name type="common">Giant reed</name>
    <name type="synonym">Donax arundinaceus</name>
    <dbReference type="NCBI Taxonomy" id="35708"/>
    <lineage>
        <taxon>Eukaryota</taxon>
        <taxon>Viridiplantae</taxon>
        <taxon>Streptophyta</taxon>
        <taxon>Embryophyta</taxon>
        <taxon>Tracheophyta</taxon>
        <taxon>Spermatophyta</taxon>
        <taxon>Magnoliopsida</taxon>
        <taxon>Liliopsida</taxon>
        <taxon>Poales</taxon>
        <taxon>Poaceae</taxon>
        <taxon>PACMAD clade</taxon>
        <taxon>Arundinoideae</taxon>
        <taxon>Arundineae</taxon>
        <taxon>Arundo</taxon>
    </lineage>
</organism>
<reference evidence="2" key="2">
    <citation type="journal article" date="2015" name="Data Brief">
        <title>Shoot transcriptome of the giant reed, Arundo donax.</title>
        <authorList>
            <person name="Barrero R.A."/>
            <person name="Guerrero F.D."/>
            <person name="Moolhuijzen P."/>
            <person name="Goolsby J.A."/>
            <person name="Tidwell J."/>
            <person name="Bellgard S.E."/>
            <person name="Bellgard M.I."/>
        </authorList>
    </citation>
    <scope>NUCLEOTIDE SEQUENCE</scope>
    <source>
        <tissue evidence="2">Shoot tissue taken approximately 20 cm above the soil surface</tissue>
    </source>
</reference>
<dbReference type="EMBL" id="GBRH01214695">
    <property type="protein sequence ID" value="JAD83200.1"/>
    <property type="molecule type" value="Transcribed_RNA"/>
</dbReference>
<dbReference type="AlphaFoldDB" id="A0A0A9DC27"/>